<comment type="caution">
    <text evidence="4">The sequence shown here is derived from an EMBL/GenBank/DDBJ whole genome shotgun (WGS) entry which is preliminary data.</text>
</comment>
<dbReference type="PANTHER" id="PTHR33075">
    <property type="entry name" value="OS02G0499800 PROTEIN"/>
    <property type="match status" value="1"/>
</dbReference>
<dbReference type="InterPro" id="IPR001878">
    <property type="entry name" value="Znf_CCHC"/>
</dbReference>
<dbReference type="AlphaFoldDB" id="A0AAD8TDT7"/>
<feature type="region of interest" description="Disordered" evidence="2">
    <location>
        <begin position="446"/>
        <end position="465"/>
    </location>
</feature>
<proteinExistence type="predicted"/>
<keyword evidence="5" id="KW-1185">Reference proteome</keyword>
<keyword evidence="1" id="KW-0479">Metal-binding</keyword>
<feature type="compositionally biased region" description="Low complexity" evidence="2">
    <location>
        <begin position="49"/>
        <end position="66"/>
    </location>
</feature>
<dbReference type="SUPFAM" id="SSF57756">
    <property type="entry name" value="Retrovirus zinc finger-like domains"/>
    <property type="match status" value="1"/>
</dbReference>
<protein>
    <recommendedName>
        <fullName evidence="3">CCHC-type domain-containing protein</fullName>
    </recommendedName>
</protein>
<dbReference type="SMART" id="SM00343">
    <property type="entry name" value="ZnF_C2HC"/>
    <property type="match status" value="1"/>
</dbReference>
<dbReference type="InterPro" id="IPR005162">
    <property type="entry name" value="Retrotrans_gag_dom"/>
</dbReference>
<evidence type="ECO:0000256" key="1">
    <source>
        <dbReference type="PROSITE-ProRule" id="PRU00047"/>
    </source>
</evidence>
<keyword evidence="1" id="KW-0862">Zinc</keyword>
<dbReference type="GO" id="GO:0008270">
    <property type="term" value="F:zinc ion binding"/>
    <property type="evidence" value="ECO:0007669"/>
    <property type="project" value="UniProtKB-KW"/>
</dbReference>
<accession>A0AAD8TDT7</accession>
<keyword evidence="1" id="KW-0863">Zinc-finger</keyword>
<dbReference type="EMBL" id="JAUUTY010000002">
    <property type="protein sequence ID" value="KAK1680032.1"/>
    <property type="molecule type" value="Genomic_DNA"/>
</dbReference>
<feature type="region of interest" description="Disordered" evidence="2">
    <location>
        <begin position="206"/>
        <end position="231"/>
    </location>
</feature>
<dbReference type="InterPro" id="IPR036875">
    <property type="entry name" value="Znf_CCHC_sf"/>
</dbReference>
<dbReference type="Gene3D" id="4.10.60.10">
    <property type="entry name" value="Zinc finger, CCHC-type"/>
    <property type="match status" value="1"/>
</dbReference>
<sequence length="465" mass="51324">MMTWEDFKLKFRKYHVPQGLIKKMRDEFRELKQGRMSVVEYRDRFLTLSSNNGNNNNTNSPESGSNAIPVPEGQVNRNCYECGVVGHYSNECPKKLAKIAANTAHLPSNSAAAGRRNENNNNGRLYHMTAMKLEAPQTRQQNVNIQQNIDFLFPDNAALNINVPHAGFDLNVVPGEAFIELNDLVNPAPQNQDELQQMDIDHAAPGDSSLTLTISSDPSASQGSGGSVNGGFVGPPNNLQIGLAMVPEIQGDLGFLSREGASAWRKFFKPSSVSACHSTIIVPIDWVEFLMCKLMTPEDYKWTSSLMQSKVWDIITRNSDHDTMNFLLPSSCPARSPPVCAIQEACKEVMTGFSTPQVPRKSSKFCAPPSTSKIHCNKKRGPLVISEVRRSGRIQAQSKGYRKKTCFDKNCLACAPPIPVLKSKIVNNLYSKFGLTDKDKDEVTGEDVGVSTLDDEDFASDDSDE</sequence>
<dbReference type="Pfam" id="PF03732">
    <property type="entry name" value="Retrotrans_gag"/>
    <property type="match status" value="1"/>
</dbReference>
<gene>
    <name evidence="4" type="ORF">QYE76_040880</name>
</gene>
<name>A0AAD8TDT7_LOLMU</name>
<feature type="domain" description="CCHC-type" evidence="3">
    <location>
        <begin position="79"/>
        <end position="94"/>
    </location>
</feature>
<feature type="compositionally biased region" description="Polar residues" evidence="2">
    <location>
        <begin position="208"/>
        <end position="222"/>
    </location>
</feature>
<evidence type="ECO:0000256" key="2">
    <source>
        <dbReference type="SAM" id="MobiDB-lite"/>
    </source>
</evidence>
<reference evidence="4" key="1">
    <citation type="submission" date="2023-07" db="EMBL/GenBank/DDBJ databases">
        <title>A chromosome-level genome assembly of Lolium multiflorum.</title>
        <authorList>
            <person name="Chen Y."/>
            <person name="Copetti D."/>
            <person name="Kolliker R."/>
            <person name="Studer B."/>
        </authorList>
    </citation>
    <scope>NUCLEOTIDE SEQUENCE</scope>
    <source>
        <strain evidence="4">02402/16</strain>
        <tissue evidence="4">Leaf</tissue>
    </source>
</reference>
<feature type="compositionally biased region" description="Acidic residues" evidence="2">
    <location>
        <begin position="453"/>
        <end position="465"/>
    </location>
</feature>
<evidence type="ECO:0000259" key="3">
    <source>
        <dbReference type="PROSITE" id="PS50158"/>
    </source>
</evidence>
<evidence type="ECO:0000313" key="4">
    <source>
        <dbReference type="EMBL" id="KAK1680032.1"/>
    </source>
</evidence>
<dbReference type="PROSITE" id="PS50158">
    <property type="entry name" value="ZF_CCHC"/>
    <property type="match status" value="1"/>
</dbReference>
<dbReference type="PANTHER" id="PTHR33075:SF7">
    <property type="entry name" value="OS02G0303350 PROTEIN"/>
    <property type="match status" value="1"/>
</dbReference>
<evidence type="ECO:0000313" key="5">
    <source>
        <dbReference type="Proteomes" id="UP001231189"/>
    </source>
</evidence>
<dbReference type="Proteomes" id="UP001231189">
    <property type="component" value="Unassembled WGS sequence"/>
</dbReference>
<feature type="region of interest" description="Disordered" evidence="2">
    <location>
        <begin position="49"/>
        <end position="70"/>
    </location>
</feature>
<dbReference type="Pfam" id="PF00098">
    <property type="entry name" value="zf-CCHC"/>
    <property type="match status" value="1"/>
</dbReference>
<dbReference type="GO" id="GO:0003676">
    <property type="term" value="F:nucleic acid binding"/>
    <property type="evidence" value="ECO:0007669"/>
    <property type="project" value="InterPro"/>
</dbReference>
<organism evidence="4 5">
    <name type="scientific">Lolium multiflorum</name>
    <name type="common">Italian ryegrass</name>
    <name type="synonym">Lolium perenne subsp. multiflorum</name>
    <dbReference type="NCBI Taxonomy" id="4521"/>
    <lineage>
        <taxon>Eukaryota</taxon>
        <taxon>Viridiplantae</taxon>
        <taxon>Streptophyta</taxon>
        <taxon>Embryophyta</taxon>
        <taxon>Tracheophyta</taxon>
        <taxon>Spermatophyta</taxon>
        <taxon>Magnoliopsida</taxon>
        <taxon>Liliopsida</taxon>
        <taxon>Poales</taxon>
        <taxon>Poaceae</taxon>
        <taxon>BOP clade</taxon>
        <taxon>Pooideae</taxon>
        <taxon>Poodae</taxon>
        <taxon>Poeae</taxon>
        <taxon>Poeae Chloroplast Group 2 (Poeae type)</taxon>
        <taxon>Loliodinae</taxon>
        <taxon>Loliinae</taxon>
        <taxon>Lolium</taxon>
    </lineage>
</organism>